<dbReference type="PROSITE" id="PS50921">
    <property type="entry name" value="ANTAR"/>
    <property type="match status" value="1"/>
</dbReference>
<dbReference type="InterPro" id="IPR012074">
    <property type="entry name" value="GAF_ANTAR"/>
</dbReference>
<evidence type="ECO:0000256" key="2">
    <source>
        <dbReference type="ARBA" id="ARBA00022777"/>
    </source>
</evidence>
<reference evidence="6 7" key="1">
    <citation type="submission" date="2024-02" db="EMBL/GenBank/DDBJ databases">
        <title>Full genome sequence of Nocardioides kribbensis.</title>
        <authorList>
            <person name="Poletto B.L."/>
            <person name="Silva G."/>
            <person name="Galante D."/>
            <person name="Campos K.R."/>
            <person name="Santos M.B.N."/>
            <person name="Sacchi C.T."/>
        </authorList>
    </citation>
    <scope>NUCLEOTIDE SEQUENCE [LARGE SCALE GENOMIC DNA]</scope>
    <source>
        <strain evidence="6 7">O4R</strain>
    </source>
</reference>
<sequence>MDIAAALAQASADLKQPQDLDAALATIAKVACESTPGIDHVGISVAHRGGRIETRAWTDQVVVELDQLQYDTGQGPCLQALETDGVVRVEHARHEQRWPAFIPGAVRLGLRSQLGVRLNSDARTFGALNLYSFSSDTLSDETVQMSELFASHAALAMGHAERIGNLSAALTSRKVIGIALGLLMHRLEIDEPTAFAYLTRMSASTETKLRDVAASVVADHEARFGRGATATGEPEPAGA</sequence>
<organism evidence="6 7">
    <name type="scientific">Nocardioides kribbensis</name>
    <dbReference type="NCBI Taxonomy" id="305517"/>
    <lineage>
        <taxon>Bacteria</taxon>
        <taxon>Bacillati</taxon>
        <taxon>Actinomycetota</taxon>
        <taxon>Actinomycetes</taxon>
        <taxon>Propionibacteriales</taxon>
        <taxon>Nocardioidaceae</taxon>
        <taxon>Nocardioides</taxon>
    </lineage>
</organism>
<keyword evidence="4" id="KW-0804">Transcription</keyword>
<dbReference type="InterPro" id="IPR003018">
    <property type="entry name" value="GAF"/>
</dbReference>
<keyword evidence="7" id="KW-1185">Reference proteome</keyword>
<evidence type="ECO:0000313" key="7">
    <source>
        <dbReference type="Proteomes" id="UP001482520"/>
    </source>
</evidence>
<keyword evidence="1" id="KW-0808">Transferase</keyword>
<dbReference type="Pfam" id="PF03861">
    <property type="entry name" value="ANTAR"/>
    <property type="match status" value="1"/>
</dbReference>
<evidence type="ECO:0000256" key="1">
    <source>
        <dbReference type="ARBA" id="ARBA00022679"/>
    </source>
</evidence>
<dbReference type="InterPro" id="IPR011006">
    <property type="entry name" value="CheY-like_superfamily"/>
</dbReference>
<dbReference type="Pfam" id="PF13185">
    <property type="entry name" value="GAF_2"/>
    <property type="match status" value="1"/>
</dbReference>
<dbReference type="SMART" id="SM00065">
    <property type="entry name" value="GAF"/>
    <property type="match status" value="1"/>
</dbReference>
<dbReference type="SUPFAM" id="SSF52172">
    <property type="entry name" value="CheY-like"/>
    <property type="match status" value="1"/>
</dbReference>
<proteinExistence type="predicted"/>
<dbReference type="InterPro" id="IPR029016">
    <property type="entry name" value="GAF-like_dom_sf"/>
</dbReference>
<dbReference type="SUPFAM" id="SSF55781">
    <property type="entry name" value="GAF domain-like"/>
    <property type="match status" value="1"/>
</dbReference>
<dbReference type="SMART" id="SM01012">
    <property type="entry name" value="ANTAR"/>
    <property type="match status" value="1"/>
</dbReference>
<dbReference type="InterPro" id="IPR005561">
    <property type="entry name" value="ANTAR"/>
</dbReference>
<dbReference type="PIRSF" id="PIRSF036625">
    <property type="entry name" value="GAF_ANTAR"/>
    <property type="match status" value="1"/>
</dbReference>
<evidence type="ECO:0000313" key="6">
    <source>
        <dbReference type="EMBL" id="MEQ7848203.1"/>
    </source>
</evidence>
<dbReference type="InterPro" id="IPR036388">
    <property type="entry name" value="WH-like_DNA-bd_sf"/>
</dbReference>
<keyword evidence="3" id="KW-0805">Transcription regulation</keyword>
<dbReference type="RefSeq" id="WP_193666071.1">
    <property type="nucleotide sequence ID" value="NZ_BAAAMM010000008.1"/>
</dbReference>
<evidence type="ECO:0000259" key="5">
    <source>
        <dbReference type="PROSITE" id="PS50921"/>
    </source>
</evidence>
<protein>
    <submittedName>
        <fullName evidence="6">GAF and ANTAR domain-containing protein</fullName>
    </submittedName>
</protein>
<dbReference type="Proteomes" id="UP001482520">
    <property type="component" value="Unassembled WGS sequence"/>
</dbReference>
<evidence type="ECO:0000256" key="3">
    <source>
        <dbReference type="ARBA" id="ARBA00023015"/>
    </source>
</evidence>
<name>A0ABV1P0E3_9ACTN</name>
<keyword evidence="2" id="KW-0418">Kinase</keyword>
<accession>A0ABV1P0E3</accession>
<dbReference type="EMBL" id="JBEGDP010000014">
    <property type="protein sequence ID" value="MEQ7848203.1"/>
    <property type="molecule type" value="Genomic_DNA"/>
</dbReference>
<dbReference type="Gene3D" id="3.30.450.40">
    <property type="match status" value="1"/>
</dbReference>
<feature type="domain" description="ANTAR" evidence="5">
    <location>
        <begin position="156"/>
        <end position="217"/>
    </location>
</feature>
<evidence type="ECO:0000256" key="4">
    <source>
        <dbReference type="ARBA" id="ARBA00023163"/>
    </source>
</evidence>
<gene>
    <name evidence="6" type="ORF">V6R90_13035</name>
</gene>
<dbReference type="Gene3D" id="1.10.10.10">
    <property type="entry name" value="Winged helix-like DNA-binding domain superfamily/Winged helix DNA-binding domain"/>
    <property type="match status" value="1"/>
</dbReference>
<comment type="caution">
    <text evidence="6">The sequence shown here is derived from an EMBL/GenBank/DDBJ whole genome shotgun (WGS) entry which is preliminary data.</text>
</comment>